<organism evidence="2 3">
    <name type="scientific">Corchorus olitorius</name>
    <dbReference type="NCBI Taxonomy" id="93759"/>
    <lineage>
        <taxon>Eukaryota</taxon>
        <taxon>Viridiplantae</taxon>
        <taxon>Streptophyta</taxon>
        <taxon>Embryophyta</taxon>
        <taxon>Tracheophyta</taxon>
        <taxon>Spermatophyta</taxon>
        <taxon>Magnoliopsida</taxon>
        <taxon>eudicotyledons</taxon>
        <taxon>Gunneridae</taxon>
        <taxon>Pentapetalae</taxon>
        <taxon>rosids</taxon>
        <taxon>malvids</taxon>
        <taxon>Malvales</taxon>
        <taxon>Malvaceae</taxon>
        <taxon>Grewioideae</taxon>
        <taxon>Apeibeae</taxon>
        <taxon>Corchorus</taxon>
    </lineage>
</organism>
<evidence type="ECO:0000313" key="2">
    <source>
        <dbReference type="EMBL" id="OMO77562.1"/>
    </source>
</evidence>
<keyword evidence="3" id="KW-1185">Reference proteome</keyword>
<sequence>MAVGSQIRRRRLDERKEENKTEDHPRYEASSVPTFELLSS</sequence>
<feature type="region of interest" description="Disordered" evidence="1">
    <location>
        <begin position="1"/>
        <end position="40"/>
    </location>
</feature>
<feature type="compositionally biased region" description="Polar residues" evidence="1">
    <location>
        <begin position="31"/>
        <end position="40"/>
    </location>
</feature>
<reference evidence="3" key="1">
    <citation type="submission" date="2013-09" db="EMBL/GenBank/DDBJ databases">
        <title>Corchorus olitorius genome sequencing.</title>
        <authorList>
            <person name="Alam M."/>
            <person name="Haque M.S."/>
            <person name="Islam M.S."/>
            <person name="Emdad E.M."/>
            <person name="Islam M.M."/>
            <person name="Ahmed B."/>
            <person name="Halim A."/>
            <person name="Hossen Q.M.M."/>
            <person name="Hossain M.Z."/>
            <person name="Ahmed R."/>
            <person name="Khan M.M."/>
            <person name="Islam R."/>
            <person name="Rashid M.M."/>
            <person name="Khan S.A."/>
            <person name="Rahman M.S."/>
            <person name="Alam M."/>
            <person name="Yahiya A.S."/>
            <person name="Khan M.S."/>
            <person name="Azam M.S."/>
            <person name="Haque T."/>
            <person name="Lashkar M.Z.H."/>
            <person name="Akhand A.I."/>
            <person name="Morshed G."/>
            <person name="Roy S."/>
            <person name="Uddin K.S."/>
            <person name="Rabeya T."/>
            <person name="Hossain A.S."/>
            <person name="Chowdhury A."/>
            <person name="Snigdha A.R."/>
            <person name="Mortoza M.S."/>
            <person name="Matin S.A."/>
            <person name="Hoque S.M.E."/>
            <person name="Islam M.K."/>
            <person name="Roy D.K."/>
            <person name="Haider R."/>
            <person name="Moosa M.M."/>
            <person name="Elias S.M."/>
            <person name="Hasan A.M."/>
            <person name="Jahan S."/>
            <person name="Shafiuddin M."/>
            <person name="Mahmood N."/>
            <person name="Shommy N.S."/>
        </authorList>
    </citation>
    <scope>NUCLEOTIDE SEQUENCE [LARGE SCALE GENOMIC DNA]</scope>
    <source>
        <strain evidence="3">cv. O-4</strain>
    </source>
</reference>
<name>A0A1R3I4N3_9ROSI</name>
<evidence type="ECO:0000313" key="3">
    <source>
        <dbReference type="Proteomes" id="UP000187203"/>
    </source>
</evidence>
<feature type="compositionally biased region" description="Basic and acidic residues" evidence="1">
    <location>
        <begin position="11"/>
        <end position="27"/>
    </location>
</feature>
<accession>A0A1R3I4N3</accession>
<dbReference type="AlphaFoldDB" id="A0A1R3I4N3"/>
<comment type="caution">
    <text evidence="2">The sequence shown here is derived from an EMBL/GenBank/DDBJ whole genome shotgun (WGS) entry which is preliminary data.</text>
</comment>
<evidence type="ECO:0000256" key="1">
    <source>
        <dbReference type="SAM" id="MobiDB-lite"/>
    </source>
</evidence>
<dbReference type="EMBL" id="AWUE01018914">
    <property type="protein sequence ID" value="OMO77562.1"/>
    <property type="molecule type" value="Genomic_DNA"/>
</dbReference>
<protein>
    <submittedName>
        <fullName evidence="2">Uncharacterized protein</fullName>
    </submittedName>
</protein>
<proteinExistence type="predicted"/>
<gene>
    <name evidence="2" type="ORF">COLO4_25098</name>
</gene>
<dbReference type="Proteomes" id="UP000187203">
    <property type="component" value="Unassembled WGS sequence"/>
</dbReference>